<protein>
    <submittedName>
        <fullName evidence="1">Transposase</fullName>
    </submittedName>
</protein>
<proteinExistence type="predicted"/>
<gene>
    <name evidence="1" type="ORF">OESDEN_04308</name>
</gene>
<dbReference type="AlphaFoldDB" id="A0A0B1TER0"/>
<dbReference type="PANTHER" id="PTHR46060">
    <property type="entry name" value="MARINER MOS1 TRANSPOSASE-LIKE PROTEIN"/>
    <property type="match status" value="1"/>
</dbReference>
<organism evidence="1 2">
    <name type="scientific">Oesophagostomum dentatum</name>
    <name type="common">Nodular worm</name>
    <dbReference type="NCBI Taxonomy" id="61180"/>
    <lineage>
        <taxon>Eukaryota</taxon>
        <taxon>Metazoa</taxon>
        <taxon>Ecdysozoa</taxon>
        <taxon>Nematoda</taxon>
        <taxon>Chromadorea</taxon>
        <taxon>Rhabditida</taxon>
        <taxon>Rhabditina</taxon>
        <taxon>Rhabditomorpha</taxon>
        <taxon>Strongyloidea</taxon>
        <taxon>Strongylidae</taxon>
        <taxon>Oesophagostomum</taxon>
    </lineage>
</organism>
<evidence type="ECO:0000313" key="1">
    <source>
        <dbReference type="EMBL" id="KHJ95739.1"/>
    </source>
</evidence>
<dbReference type="GO" id="GO:0003676">
    <property type="term" value="F:nucleic acid binding"/>
    <property type="evidence" value="ECO:0007669"/>
    <property type="project" value="InterPro"/>
</dbReference>
<sequence>MKKPGPFVPHRLGQLDCDRRVDACTPLLALHKNTNWMSHQITEDKKMDPLLHFAWEPRKAQWVGVGQQAQDVPKHDLHIKKIMVTVWWNIHGVVHWQLLNDGATITANLRCRNSEH</sequence>
<dbReference type="Proteomes" id="UP000053660">
    <property type="component" value="Unassembled WGS sequence"/>
</dbReference>
<dbReference type="InterPro" id="IPR052709">
    <property type="entry name" value="Transposase-MT_Hybrid"/>
</dbReference>
<name>A0A0B1TER0_OESDE</name>
<dbReference type="InterPro" id="IPR001888">
    <property type="entry name" value="Transposase_1"/>
</dbReference>
<dbReference type="OrthoDB" id="5866913at2759"/>
<dbReference type="PANTHER" id="PTHR46060:SF1">
    <property type="entry name" value="MARINER MOS1 TRANSPOSASE-LIKE PROTEIN"/>
    <property type="match status" value="1"/>
</dbReference>
<dbReference type="InterPro" id="IPR036397">
    <property type="entry name" value="RNaseH_sf"/>
</dbReference>
<keyword evidence="2" id="KW-1185">Reference proteome</keyword>
<reference evidence="1 2" key="1">
    <citation type="submission" date="2014-03" db="EMBL/GenBank/DDBJ databases">
        <title>Draft genome of the hookworm Oesophagostomum dentatum.</title>
        <authorList>
            <person name="Mitreva M."/>
        </authorList>
    </citation>
    <scope>NUCLEOTIDE SEQUENCE [LARGE SCALE GENOMIC DNA]</scope>
    <source>
        <strain evidence="1 2">OD-Hann</strain>
    </source>
</reference>
<accession>A0A0B1TER0</accession>
<dbReference type="EMBL" id="KN549867">
    <property type="protein sequence ID" value="KHJ95739.1"/>
    <property type="molecule type" value="Genomic_DNA"/>
</dbReference>
<dbReference type="Pfam" id="PF01359">
    <property type="entry name" value="Transposase_1"/>
    <property type="match status" value="1"/>
</dbReference>
<evidence type="ECO:0000313" key="2">
    <source>
        <dbReference type="Proteomes" id="UP000053660"/>
    </source>
</evidence>
<dbReference type="Gene3D" id="3.30.420.10">
    <property type="entry name" value="Ribonuclease H-like superfamily/Ribonuclease H"/>
    <property type="match status" value="1"/>
</dbReference>